<dbReference type="Gene3D" id="1.10.10.1320">
    <property type="entry name" value="Anti-sigma factor, zinc-finger domain"/>
    <property type="match status" value="1"/>
</dbReference>
<evidence type="ECO:0000313" key="6">
    <source>
        <dbReference type="Proteomes" id="UP001195724"/>
    </source>
</evidence>
<dbReference type="EMBL" id="JAFBCL010000001">
    <property type="protein sequence ID" value="MBM7810284.1"/>
    <property type="molecule type" value="Genomic_DNA"/>
</dbReference>
<organism evidence="5 6">
    <name type="scientific">Saccharothrix algeriensis</name>
    <dbReference type="NCBI Taxonomy" id="173560"/>
    <lineage>
        <taxon>Bacteria</taxon>
        <taxon>Bacillati</taxon>
        <taxon>Actinomycetota</taxon>
        <taxon>Actinomycetes</taxon>
        <taxon>Pseudonocardiales</taxon>
        <taxon>Pseudonocardiaceae</taxon>
        <taxon>Saccharothrix</taxon>
    </lineage>
</organism>
<protein>
    <recommendedName>
        <fullName evidence="4">Putative zinc-finger domain-containing protein</fullName>
    </recommendedName>
</protein>
<keyword evidence="1" id="KW-0805">Transcription regulation</keyword>
<dbReference type="Proteomes" id="UP001195724">
    <property type="component" value="Unassembled WGS sequence"/>
</dbReference>
<feature type="transmembrane region" description="Helical" evidence="3">
    <location>
        <begin position="176"/>
        <end position="197"/>
    </location>
</feature>
<keyword evidence="3" id="KW-0472">Membrane</keyword>
<evidence type="ECO:0000313" key="5">
    <source>
        <dbReference type="EMBL" id="MBM7810284.1"/>
    </source>
</evidence>
<reference evidence="5 6" key="1">
    <citation type="submission" date="2021-01" db="EMBL/GenBank/DDBJ databases">
        <title>Sequencing the genomes of 1000 actinobacteria strains.</title>
        <authorList>
            <person name="Klenk H.-P."/>
        </authorList>
    </citation>
    <scope>NUCLEOTIDE SEQUENCE [LARGE SCALE GENOMIC DNA]</scope>
    <source>
        <strain evidence="5 6">DSM 44581</strain>
    </source>
</reference>
<keyword evidence="3" id="KW-0812">Transmembrane</keyword>
<keyword evidence="6" id="KW-1185">Reference proteome</keyword>
<sequence length="287" mass="29132">MNDRSGCASARLLDAYAAGLPAIAPDREWALEAHLETCPDCRERLAAAFTAGRPERVEALDAVWAAVDAAVDAGEGAAAAAGAGAARAPVRSRVARWLLTWASPAMGPWLAMTVLVVLAALLLDVSAWSGHVALPSPVLLIAPVAPLLGVAAAWARPLDPMHELIASAPRAGLRLVLQRTAAVLAVVIPVVAVAGLVAGVSPVLWLLPCLAFTLGALALGTAVGVGRAACALAACWAVAVLLAGWGSTAPPVVLEPAGLPWWGLAAAVAAVAVRLRAAAYLVVRCRN</sequence>
<evidence type="ECO:0000256" key="3">
    <source>
        <dbReference type="SAM" id="Phobius"/>
    </source>
</evidence>
<accession>A0ABS2S3L8</accession>
<comment type="caution">
    <text evidence="5">The sequence shown here is derived from an EMBL/GenBank/DDBJ whole genome shotgun (WGS) entry which is preliminary data.</text>
</comment>
<feature type="domain" description="Putative zinc-finger" evidence="4">
    <location>
        <begin position="11"/>
        <end position="42"/>
    </location>
</feature>
<dbReference type="Pfam" id="PF13490">
    <property type="entry name" value="zf-HC2"/>
    <property type="match status" value="1"/>
</dbReference>
<dbReference type="InterPro" id="IPR027383">
    <property type="entry name" value="Znf_put"/>
</dbReference>
<keyword evidence="2" id="KW-0804">Transcription</keyword>
<feature type="transmembrane region" description="Helical" evidence="3">
    <location>
        <begin position="97"/>
        <end position="122"/>
    </location>
</feature>
<proteinExistence type="predicted"/>
<feature type="transmembrane region" description="Helical" evidence="3">
    <location>
        <begin position="134"/>
        <end position="155"/>
    </location>
</feature>
<name>A0ABS2S3L8_9PSEU</name>
<evidence type="ECO:0000256" key="2">
    <source>
        <dbReference type="ARBA" id="ARBA00023163"/>
    </source>
</evidence>
<dbReference type="InterPro" id="IPR041916">
    <property type="entry name" value="Anti_sigma_zinc_sf"/>
</dbReference>
<feature type="transmembrane region" description="Helical" evidence="3">
    <location>
        <begin position="259"/>
        <end position="283"/>
    </location>
</feature>
<feature type="transmembrane region" description="Helical" evidence="3">
    <location>
        <begin position="229"/>
        <end position="247"/>
    </location>
</feature>
<gene>
    <name evidence="5" type="ORF">JOE68_001149</name>
</gene>
<dbReference type="RefSeq" id="WP_204841277.1">
    <property type="nucleotide sequence ID" value="NZ_JAFBCL010000001.1"/>
</dbReference>
<keyword evidence="3" id="KW-1133">Transmembrane helix</keyword>
<feature type="transmembrane region" description="Helical" evidence="3">
    <location>
        <begin position="203"/>
        <end position="222"/>
    </location>
</feature>
<evidence type="ECO:0000259" key="4">
    <source>
        <dbReference type="Pfam" id="PF13490"/>
    </source>
</evidence>
<evidence type="ECO:0000256" key="1">
    <source>
        <dbReference type="ARBA" id="ARBA00023015"/>
    </source>
</evidence>